<keyword evidence="2" id="KW-1185">Reference proteome</keyword>
<accession>A0A1Q9EBF3</accession>
<gene>
    <name evidence="1" type="ORF">AK812_SmicGene12163</name>
</gene>
<evidence type="ECO:0000313" key="1">
    <source>
        <dbReference type="EMBL" id="OLQ04733.1"/>
    </source>
</evidence>
<comment type="caution">
    <text evidence="1">The sequence shown here is derived from an EMBL/GenBank/DDBJ whole genome shotgun (WGS) entry which is preliminary data.</text>
</comment>
<protein>
    <submittedName>
        <fullName evidence="1">Uncharacterized protein</fullName>
    </submittedName>
</protein>
<reference evidence="1 2" key="1">
    <citation type="submission" date="2016-02" db="EMBL/GenBank/DDBJ databases">
        <title>Genome analysis of coral dinoflagellate symbionts highlights evolutionary adaptations to a symbiotic lifestyle.</title>
        <authorList>
            <person name="Aranda M."/>
            <person name="Li Y."/>
            <person name="Liew Y.J."/>
            <person name="Baumgarten S."/>
            <person name="Simakov O."/>
            <person name="Wilson M."/>
            <person name="Piel J."/>
            <person name="Ashoor H."/>
            <person name="Bougouffa S."/>
            <person name="Bajic V.B."/>
            <person name="Ryu T."/>
            <person name="Ravasi T."/>
            <person name="Bayer T."/>
            <person name="Micklem G."/>
            <person name="Kim H."/>
            <person name="Bhak J."/>
            <person name="Lajeunesse T.C."/>
            <person name="Voolstra C.R."/>
        </authorList>
    </citation>
    <scope>NUCLEOTIDE SEQUENCE [LARGE SCALE GENOMIC DNA]</scope>
    <source>
        <strain evidence="1 2">CCMP2467</strain>
    </source>
</reference>
<name>A0A1Q9EBF3_SYMMI</name>
<dbReference type="AlphaFoldDB" id="A0A1Q9EBF3"/>
<organism evidence="1 2">
    <name type="scientific">Symbiodinium microadriaticum</name>
    <name type="common">Dinoflagellate</name>
    <name type="synonym">Zooxanthella microadriatica</name>
    <dbReference type="NCBI Taxonomy" id="2951"/>
    <lineage>
        <taxon>Eukaryota</taxon>
        <taxon>Sar</taxon>
        <taxon>Alveolata</taxon>
        <taxon>Dinophyceae</taxon>
        <taxon>Suessiales</taxon>
        <taxon>Symbiodiniaceae</taxon>
        <taxon>Symbiodinium</taxon>
    </lineage>
</organism>
<proteinExistence type="predicted"/>
<dbReference type="Proteomes" id="UP000186817">
    <property type="component" value="Unassembled WGS sequence"/>
</dbReference>
<sequence>MLQPRWLQIRGTLNRERLTYTPDEAGTSLESEQGMDGVGAYAEMAGHGLQGLCQSEASFCSQMRFAEQAEVGEGVDSERA</sequence>
<dbReference type="EMBL" id="LSRX01000202">
    <property type="protein sequence ID" value="OLQ04733.1"/>
    <property type="molecule type" value="Genomic_DNA"/>
</dbReference>
<evidence type="ECO:0000313" key="2">
    <source>
        <dbReference type="Proteomes" id="UP000186817"/>
    </source>
</evidence>